<reference evidence="1 2" key="1">
    <citation type="submission" date="2021-06" db="EMBL/GenBank/DDBJ databases">
        <title>Caerostris extrusa draft genome.</title>
        <authorList>
            <person name="Kono N."/>
            <person name="Arakawa K."/>
        </authorList>
    </citation>
    <scope>NUCLEOTIDE SEQUENCE [LARGE SCALE GENOMIC DNA]</scope>
</reference>
<evidence type="ECO:0000313" key="2">
    <source>
        <dbReference type="Proteomes" id="UP001054945"/>
    </source>
</evidence>
<name>A0AAV4XMU9_CAEEX</name>
<protein>
    <submittedName>
        <fullName evidence="1">Uncharacterized protein</fullName>
    </submittedName>
</protein>
<sequence length="99" mass="11327">MKVENYRFLDYIFPILSHFFPLKSATHYSASGFTELKREGGGGGMANYALNPMKRKTADNDVELKRKEKIIKTFALINNITFLCKAMAKTECRGRKSKE</sequence>
<accession>A0AAV4XMU9</accession>
<dbReference type="Proteomes" id="UP001054945">
    <property type="component" value="Unassembled WGS sequence"/>
</dbReference>
<keyword evidence="2" id="KW-1185">Reference proteome</keyword>
<dbReference type="AlphaFoldDB" id="A0AAV4XMU9"/>
<proteinExistence type="predicted"/>
<comment type="caution">
    <text evidence="1">The sequence shown here is derived from an EMBL/GenBank/DDBJ whole genome shotgun (WGS) entry which is preliminary data.</text>
</comment>
<gene>
    <name evidence="1" type="ORF">CEXT_523851</name>
</gene>
<dbReference type="EMBL" id="BPLR01017989">
    <property type="protein sequence ID" value="GIY95972.1"/>
    <property type="molecule type" value="Genomic_DNA"/>
</dbReference>
<evidence type="ECO:0000313" key="1">
    <source>
        <dbReference type="EMBL" id="GIY95972.1"/>
    </source>
</evidence>
<organism evidence="1 2">
    <name type="scientific">Caerostris extrusa</name>
    <name type="common">Bark spider</name>
    <name type="synonym">Caerostris bankana</name>
    <dbReference type="NCBI Taxonomy" id="172846"/>
    <lineage>
        <taxon>Eukaryota</taxon>
        <taxon>Metazoa</taxon>
        <taxon>Ecdysozoa</taxon>
        <taxon>Arthropoda</taxon>
        <taxon>Chelicerata</taxon>
        <taxon>Arachnida</taxon>
        <taxon>Araneae</taxon>
        <taxon>Araneomorphae</taxon>
        <taxon>Entelegynae</taxon>
        <taxon>Araneoidea</taxon>
        <taxon>Araneidae</taxon>
        <taxon>Caerostris</taxon>
    </lineage>
</organism>